<protein>
    <submittedName>
        <fullName evidence="2">Uncharacterized protein</fullName>
    </submittedName>
</protein>
<evidence type="ECO:0000313" key="2">
    <source>
        <dbReference type="EMBL" id="KKP00621.1"/>
    </source>
</evidence>
<feature type="region of interest" description="Disordered" evidence="1">
    <location>
        <begin position="25"/>
        <end position="51"/>
    </location>
</feature>
<reference evidence="3" key="1">
    <citation type="journal article" date="2015" name="Genome Announc.">
        <title>Draft whole-genome sequence of the biocontrol agent Trichoderma harzianum T6776.</title>
        <authorList>
            <person name="Baroncelli R."/>
            <person name="Piaggeschi G."/>
            <person name="Fiorini L."/>
            <person name="Bertolini E."/>
            <person name="Zapparata A."/>
            <person name="Pe M.E."/>
            <person name="Sarrocco S."/>
            <person name="Vannacci G."/>
        </authorList>
    </citation>
    <scope>NUCLEOTIDE SEQUENCE [LARGE SCALE GENOMIC DNA]</scope>
    <source>
        <strain evidence="3">T6776</strain>
    </source>
</reference>
<comment type="caution">
    <text evidence="2">The sequence shown here is derived from an EMBL/GenBank/DDBJ whole genome shotgun (WGS) entry which is preliminary data.</text>
</comment>
<organism evidence="2 3">
    <name type="scientific">Trichoderma harzianum</name>
    <name type="common">Hypocrea lixii</name>
    <dbReference type="NCBI Taxonomy" id="5544"/>
    <lineage>
        <taxon>Eukaryota</taxon>
        <taxon>Fungi</taxon>
        <taxon>Dikarya</taxon>
        <taxon>Ascomycota</taxon>
        <taxon>Pezizomycotina</taxon>
        <taxon>Sordariomycetes</taxon>
        <taxon>Hypocreomycetidae</taxon>
        <taxon>Hypocreales</taxon>
        <taxon>Hypocreaceae</taxon>
        <taxon>Trichoderma</taxon>
    </lineage>
</organism>
<evidence type="ECO:0000256" key="1">
    <source>
        <dbReference type="SAM" id="MobiDB-lite"/>
    </source>
</evidence>
<dbReference type="AlphaFoldDB" id="A0A0F9X616"/>
<evidence type="ECO:0000313" key="3">
    <source>
        <dbReference type="Proteomes" id="UP000034112"/>
    </source>
</evidence>
<name>A0A0F9X616_TRIHA</name>
<sequence length="193" mass="21023">MFKHTKAMLKMVCKADSAGSLIGVHRGHPKTWPGPPNGTRRPTVTSPDGSPSFRLPIYHQAAGDLAVHKGRLRDGQSLKQPGDWALQTLGTFSCVARVSPGTRDMPLAIHSAGNIPLDVGCSPVADIDTRSQLNTREEKGAPMSKMEERKGDSWRRLCCWALGAILLLWTTQQLVKGRTCATSQFHRCDIAPS</sequence>
<accession>A0A0F9X616</accession>
<gene>
    <name evidence="2" type="ORF">THAR02_07277</name>
</gene>
<dbReference type="Proteomes" id="UP000034112">
    <property type="component" value="Unassembled WGS sequence"/>
</dbReference>
<feature type="compositionally biased region" description="Polar residues" evidence="1">
    <location>
        <begin position="40"/>
        <end position="49"/>
    </location>
</feature>
<proteinExistence type="predicted"/>
<dbReference type="EMBL" id="JOKZ01000241">
    <property type="protein sequence ID" value="KKP00621.1"/>
    <property type="molecule type" value="Genomic_DNA"/>
</dbReference>